<dbReference type="Proteomes" id="UP000197138">
    <property type="component" value="Unassembled WGS sequence"/>
</dbReference>
<comment type="caution">
    <text evidence="2">The sequence shown here is derived from an EMBL/GenBank/DDBJ whole genome shotgun (WGS) entry which is preliminary data.</text>
</comment>
<name>A0A218WX32_PUNGR</name>
<organism evidence="2 4">
    <name type="scientific">Punica granatum</name>
    <name type="common">Pomegranate</name>
    <dbReference type="NCBI Taxonomy" id="22663"/>
    <lineage>
        <taxon>Eukaryota</taxon>
        <taxon>Viridiplantae</taxon>
        <taxon>Streptophyta</taxon>
        <taxon>Embryophyta</taxon>
        <taxon>Tracheophyta</taxon>
        <taxon>Spermatophyta</taxon>
        <taxon>Magnoliopsida</taxon>
        <taxon>eudicotyledons</taxon>
        <taxon>Gunneridae</taxon>
        <taxon>Pentapetalae</taxon>
        <taxon>rosids</taxon>
        <taxon>malvids</taxon>
        <taxon>Myrtales</taxon>
        <taxon>Lythraceae</taxon>
        <taxon>Punica</taxon>
    </lineage>
</organism>
<evidence type="ECO:0000313" key="5">
    <source>
        <dbReference type="Proteomes" id="UP000233551"/>
    </source>
</evidence>
<reference evidence="4" key="1">
    <citation type="journal article" date="2017" name="Plant J.">
        <title>The pomegranate (Punica granatum L.) genome and the genomics of punicalagin biosynthesis.</title>
        <authorList>
            <person name="Qin G."/>
            <person name="Xu C."/>
            <person name="Ming R."/>
            <person name="Tang H."/>
            <person name="Guyot R."/>
            <person name="Kramer E.M."/>
            <person name="Hu Y."/>
            <person name="Yi X."/>
            <person name="Qi Y."/>
            <person name="Xu X."/>
            <person name="Gao Z."/>
            <person name="Pan H."/>
            <person name="Jian J."/>
            <person name="Tian Y."/>
            <person name="Yue Z."/>
            <person name="Xu Y."/>
        </authorList>
    </citation>
    <scope>NUCLEOTIDE SEQUENCE [LARGE SCALE GENOMIC DNA]</scope>
    <source>
        <strain evidence="4">cv. Dabenzi</strain>
    </source>
</reference>
<dbReference type="Proteomes" id="UP000233551">
    <property type="component" value="Unassembled WGS sequence"/>
</dbReference>
<evidence type="ECO:0000313" key="4">
    <source>
        <dbReference type="Proteomes" id="UP000197138"/>
    </source>
</evidence>
<sequence>MPSDKVSALRHLESLHVELRRQNAKADCLPDQISQAEAAHKKDLLDSLEREKKNVIRRMAELEDEIANQRQKLVQWGHIQVEKIEDADIAISYLADSGLPIAPDETLDSRHCKKLHKKLVELKSEKEYGLKIEVLEEAPRI</sequence>
<proteinExistence type="predicted"/>
<keyword evidence="1" id="KW-0175">Coiled coil</keyword>
<gene>
    <name evidence="2" type="ORF">CDL15_Pgr005557</name>
    <name evidence="3" type="ORF">CRG98_035614</name>
</gene>
<protein>
    <submittedName>
        <fullName evidence="2">Uncharacterized protein</fullName>
    </submittedName>
</protein>
<evidence type="ECO:0000313" key="3">
    <source>
        <dbReference type="EMBL" id="PKI43938.1"/>
    </source>
</evidence>
<dbReference type="AlphaFoldDB" id="A0A218WX32"/>
<dbReference type="EMBL" id="PGOL01002959">
    <property type="protein sequence ID" value="PKI43938.1"/>
    <property type="molecule type" value="Genomic_DNA"/>
</dbReference>
<dbReference type="EMBL" id="MTKT01003181">
    <property type="protein sequence ID" value="OWM76592.1"/>
    <property type="molecule type" value="Genomic_DNA"/>
</dbReference>
<evidence type="ECO:0000313" key="2">
    <source>
        <dbReference type="EMBL" id="OWM76592.1"/>
    </source>
</evidence>
<keyword evidence="5" id="KW-1185">Reference proteome</keyword>
<feature type="coiled-coil region" evidence="1">
    <location>
        <begin position="38"/>
        <end position="79"/>
    </location>
</feature>
<accession>A0A218WX32</accession>
<reference evidence="2" key="2">
    <citation type="submission" date="2017-06" db="EMBL/GenBank/DDBJ databases">
        <title>The pomegranate genome and the genomics of punicalagin biosynthesis.</title>
        <authorList>
            <person name="Xu C."/>
        </authorList>
    </citation>
    <scope>NUCLEOTIDE SEQUENCE [LARGE SCALE GENOMIC DNA]</scope>
    <source>
        <tissue evidence="2">Fresh leaf</tissue>
    </source>
</reference>
<reference evidence="3 5" key="3">
    <citation type="submission" date="2017-11" db="EMBL/GenBank/DDBJ databases">
        <title>De-novo sequencing of pomegranate (Punica granatum L.) genome.</title>
        <authorList>
            <person name="Akparov Z."/>
            <person name="Amiraslanov A."/>
            <person name="Hajiyeva S."/>
            <person name="Abbasov M."/>
            <person name="Kaur K."/>
            <person name="Hamwieh A."/>
            <person name="Solovyev V."/>
            <person name="Salamov A."/>
            <person name="Braich B."/>
            <person name="Kosarev P."/>
            <person name="Mahmoud A."/>
            <person name="Hajiyev E."/>
            <person name="Babayeva S."/>
            <person name="Izzatullayeva V."/>
            <person name="Mammadov A."/>
            <person name="Mammadov A."/>
            <person name="Sharifova S."/>
            <person name="Ojaghi J."/>
            <person name="Eynullazada K."/>
            <person name="Bayramov B."/>
            <person name="Abdulazimova A."/>
            <person name="Shahmuradov I."/>
        </authorList>
    </citation>
    <scope>NUCLEOTIDE SEQUENCE [LARGE SCALE GENOMIC DNA]</scope>
    <source>
        <strain evidence="3">AG2017</strain>
        <strain evidence="5">cv. AG2017</strain>
        <tissue evidence="3">Leaf</tissue>
    </source>
</reference>
<evidence type="ECO:0000256" key="1">
    <source>
        <dbReference type="SAM" id="Coils"/>
    </source>
</evidence>